<dbReference type="EMBL" id="ML143568">
    <property type="protein sequence ID" value="TBU21901.1"/>
    <property type="molecule type" value="Genomic_DNA"/>
</dbReference>
<dbReference type="Proteomes" id="UP000292957">
    <property type="component" value="Unassembled WGS sequence"/>
</dbReference>
<sequence length="76" mass="8562">MWVQVSTLLPSFTVSTSIHCCIRQTGSVSVSMYGYAKSRRRTSRRHDLMVHADWHQATATEYGGLCNERNVCDNPG</sequence>
<organism evidence="1">
    <name type="scientific">Dichomitus squalens</name>
    <dbReference type="NCBI Taxonomy" id="114155"/>
    <lineage>
        <taxon>Eukaryota</taxon>
        <taxon>Fungi</taxon>
        <taxon>Dikarya</taxon>
        <taxon>Basidiomycota</taxon>
        <taxon>Agaricomycotina</taxon>
        <taxon>Agaricomycetes</taxon>
        <taxon>Polyporales</taxon>
        <taxon>Polyporaceae</taxon>
        <taxon>Dichomitus</taxon>
    </lineage>
</organism>
<dbReference type="AlphaFoldDB" id="A0A4Q9M8A7"/>
<reference evidence="1" key="1">
    <citation type="submission" date="2019-01" db="EMBL/GenBank/DDBJ databases">
        <title>Draft genome sequences of three monokaryotic isolates of the white-rot basidiomycete fungus Dichomitus squalens.</title>
        <authorList>
            <consortium name="DOE Joint Genome Institute"/>
            <person name="Lopez S.C."/>
            <person name="Andreopoulos B."/>
            <person name="Pangilinan J."/>
            <person name="Lipzen A."/>
            <person name="Riley R."/>
            <person name="Ahrendt S."/>
            <person name="Ng V."/>
            <person name="Barry K."/>
            <person name="Daum C."/>
            <person name="Grigoriev I.V."/>
            <person name="Hilden K.S."/>
            <person name="Makela M.R."/>
            <person name="de Vries R.P."/>
        </authorList>
    </citation>
    <scope>NUCLEOTIDE SEQUENCE [LARGE SCALE GENOMIC DNA]</scope>
    <source>
        <strain evidence="1">OM18370.1</strain>
    </source>
</reference>
<protein>
    <submittedName>
        <fullName evidence="1">Uncharacterized protein</fullName>
    </submittedName>
</protein>
<evidence type="ECO:0000313" key="1">
    <source>
        <dbReference type="EMBL" id="TBU21901.1"/>
    </source>
</evidence>
<gene>
    <name evidence="1" type="ORF">BD311DRAFT_178330</name>
</gene>
<name>A0A4Q9M8A7_9APHY</name>
<accession>A0A4Q9M8A7</accession>
<proteinExistence type="predicted"/>